<dbReference type="EnsemblMetazoa" id="XM_003382987.3">
    <property type="protein sequence ID" value="XP_003383035.1"/>
    <property type="gene ID" value="LOC100638072"/>
</dbReference>
<evidence type="ECO:0000256" key="4">
    <source>
        <dbReference type="ARBA" id="ARBA00022741"/>
    </source>
</evidence>
<dbReference type="Gene3D" id="3.40.50.620">
    <property type="entry name" value="HUPs"/>
    <property type="match status" value="1"/>
</dbReference>
<dbReference type="Pfam" id="PF04558">
    <property type="entry name" value="tRNA_synt_1c_R1"/>
    <property type="match status" value="1"/>
</dbReference>
<comment type="similarity">
    <text evidence="1 10">Belongs to the class-I aminoacyl-tRNA synthetase family.</text>
</comment>
<evidence type="ECO:0000256" key="7">
    <source>
        <dbReference type="ARBA" id="ARBA00023146"/>
    </source>
</evidence>
<dbReference type="Gene3D" id="1.10.8.1290">
    <property type="entry name" value="Glutaminyl-tRNA synthetase, non-specific RNA binding region part 1, domain 1"/>
    <property type="match status" value="1"/>
</dbReference>
<name>A0A1X7VRZ0_AMPQE</name>
<dbReference type="EnsemblMetazoa" id="Aqu2.1.42585_001">
    <property type="protein sequence ID" value="Aqu2.1.42585_001"/>
    <property type="gene ID" value="Aqu2.1.42585"/>
</dbReference>
<evidence type="ECO:0000256" key="1">
    <source>
        <dbReference type="ARBA" id="ARBA00005594"/>
    </source>
</evidence>
<dbReference type="Pfam" id="PF20974">
    <property type="entry name" value="tRNA-synt_1c_C2"/>
    <property type="match status" value="1"/>
</dbReference>
<evidence type="ECO:0000256" key="2">
    <source>
        <dbReference type="ARBA" id="ARBA00012836"/>
    </source>
</evidence>
<sequence>MSVELFVKIGLSEAKAKETLANPAVSKQLETAINKCLESLKEEELDKSVGNLLYGIASRYKGSSERLGLLVDYVSTRKIHSDPQLTAAFDYLKSHPVDPINRFEFEAMCGVGVVVTRDDIVMAIRSAIEANKEELIAKRYNFNIGKIMAGVKSKLKWANGKLLKTVLDEEIESLLGPKTESDNAKQKKENKVSSKAKTVEVDQSVGAGSESSVQLVGNALKFHKPGENYTTEGYVMTPNTMKLLEKHLQVTGGQVITRFPPEPNGILHIGHAKAINFNFGYAKANGGITYLRYDDTNPEKEEKRFILGIQEMVEWLGHKPFQITHASDYFPQLYEFAVQLIKRGCGYVCHQQYEELKGHNPPPSPWRDRPIQESLDLFEDMRKGKFSEGEATLRMKYIMEDGKQDPVAYRIKYTPHPHTGSDWCIYPTYDFTHCLCDSIENITHSLCTKEFQSRRSAYYWLCNSLDVYCPVQWEYGRLNLLYTVVSKRKIQKLITNNIVNDWNDPRLFTLTALKRRGFPPEAINKFCAKVGVTMAQTILHPDMLESCVRAELNNTAHRAMAVLDPLKIVIDNFPHKNSVDIDVTNVPHDPSMGSHSVPFDKELFIERNDFRETAESDYRRLTMSQAVGLRHTGYVMSVNNVLKDDTGSVMQLNVNIIKVSETDKPKAFIHWVSSPVICDIRLYDRLFLHENPEERPGGYLNDVNPNSLILVKGYVDRSVIGSAPLTSFQFERHGYFCVDYDSNDDRLVFNRTVTLKEDAKK</sequence>
<dbReference type="NCBIfam" id="TIGR00440">
    <property type="entry name" value="glnS"/>
    <property type="match status" value="1"/>
</dbReference>
<dbReference type="GO" id="GO:0017101">
    <property type="term" value="C:aminoacyl-tRNA synthetase multienzyme complex"/>
    <property type="evidence" value="ECO:0007669"/>
    <property type="project" value="TreeGrafter"/>
</dbReference>
<keyword evidence="4 10" id="KW-0547">Nucleotide-binding</keyword>
<evidence type="ECO:0000259" key="13">
    <source>
        <dbReference type="Pfam" id="PF04557"/>
    </source>
</evidence>
<evidence type="ECO:0000313" key="16">
    <source>
        <dbReference type="EnsemblMetazoa" id="Aqu2.1.42585_001"/>
    </source>
</evidence>
<dbReference type="CDD" id="cd00807">
    <property type="entry name" value="GlnRS_core"/>
    <property type="match status" value="1"/>
</dbReference>
<feature type="domain" description="Glutaminyl-tRNA synthetase class Ib non-specific RNA-binding" evidence="13">
    <location>
        <begin position="164"/>
        <end position="245"/>
    </location>
</feature>
<feature type="domain" description="Glutaminyl-tRNA synthetase class Ib non-specific RNA-binding" evidence="14">
    <location>
        <begin position="3"/>
        <end position="160"/>
    </location>
</feature>
<dbReference type="FunFam" id="1.10.8.1290:FF:000002">
    <property type="entry name" value="Glutamine--tRNA ligase cytoplasmic"/>
    <property type="match status" value="1"/>
</dbReference>
<dbReference type="FunFam" id="3.40.50.620:FF:000049">
    <property type="entry name" value="Probable glutamine--tRNA ligase"/>
    <property type="match status" value="1"/>
</dbReference>
<dbReference type="InterPro" id="IPR007638">
    <property type="entry name" value="Gln-tRNA-synth_Ib_RNA-bd_2"/>
</dbReference>
<dbReference type="InterPro" id="IPR042558">
    <property type="entry name" value="Gln-tRNA-synth_Ib_RNA-bd_N_1"/>
</dbReference>
<dbReference type="InterPro" id="IPR007639">
    <property type="entry name" value="Gln-tRNA-synth_Ib_RNA-bd_N"/>
</dbReference>
<comment type="catalytic activity">
    <reaction evidence="9">
        <text>tRNA(Gln) + L-glutamine + ATP = L-glutaminyl-tRNA(Gln) + AMP + diphosphate</text>
        <dbReference type="Rhea" id="RHEA:20121"/>
        <dbReference type="Rhea" id="RHEA-COMP:9662"/>
        <dbReference type="Rhea" id="RHEA-COMP:9681"/>
        <dbReference type="ChEBI" id="CHEBI:30616"/>
        <dbReference type="ChEBI" id="CHEBI:33019"/>
        <dbReference type="ChEBI" id="CHEBI:58359"/>
        <dbReference type="ChEBI" id="CHEBI:78442"/>
        <dbReference type="ChEBI" id="CHEBI:78521"/>
        <dbReference type="ChEBI" id="CHEBI:456215"/>
        <dbReference type="EC" id="6.1.1.18"/>
    </reaction>
</comment>
<dbReference type="PANTHER" id="PTHR43097">
    <property type="entry name" value="GLUTAMINE-TRNA LIGASE"/>
    <property type="match status" value="1"/>
</dbReference>
<dbReference type="KEGG" id="aqu:100638072"/>
<dbReference type="OrthoDB" id="10250478at2759"/>
<keyword evidence="5 10" id="KW-0067">ATP-binding</keyword>
<keyword evidence="3 10" id="KW-0436">Ligase</keyword>
<reference evidence="17" key="1">
    <citation type="journal article" date="2010" name="Nature">
        <title>The Amphimedon queenslandica genome and the evolution of animal complexity.</title>
        <authorList>
            <person name="Srivastava M."/>
            <person name="Simakov O."/>
            <person name="Chapman J."/>
            <person name="Fahey B."/>
            <person name="Gauthier M.E."/>
            <person name="Mitros T."/>
            <person name="Richards G.S."/>
            <person name="Conaco C."/>
            <person name="Dacre M."/>
            <person name="Hellsten U."/>
            <person name="Larroux C."/>
            <person name="Putnam N.H."/>
            <person name="Stanke M."/>
            <person name="Adamska M."/>
            <person name="Darling A."/>
            <person name="Degnan S.M."/>
            <person name="Oakley T.H."/>
            <person name="Plachetzki D.C."/>
            <person name="Zhai Y."/>
            <person name="Adamski M."/>
            <person name="Calcino A."/>
            <person name="Cummins S.F."/>
            <person name="Goodstein D.M."/>
            <person name="Harris C."/>
            <person name="Jackson D.J."/>
            <person name="Leys S.P."/>
            <person name="Shu S."/>
            <person name="Woodcroft B.J."/>
            <person name="Vervoort M."/>
            <person name="Kosik K.S."/>
            <person name="Manning G."/>
            <person name="Degnan B.M."/>
            <person name="Rokhsar D.S."/>
        </authorList>
    </citation>
    <scope>NUCLEOTIDE SEQUENCE [LARGE SCALE GENOMIC DNA]</scope>
</reference>
<dbReference type="GO" id="GO:0005829">
    <property type="term" value="C:cytosol"/>
    <property type="evidence" value="ECO:0007669"/>
    <property type="project" value="TreeGrafter"/>
</dbReference>
<dbReference type="InterPro" id="IPR020056">
    <property type="entry name" value="Rbsml_bL25/Gln-tRNA_synth_N"/>
</dbReference>
<evidence type="ECO:0000256" key="5">
    <source>
        <dbReference type="ARBA" id="ARBA00022840"/>
    </source>
</evidence>
<keyword evidence="17" id="KW-1185">Reference proteome</keyword>
<dbReference type="PANTHER" id="PTHR43097:SF4">
    <property type="entry name" value="GLUTAMINE--TRNA LIGASE"/>
    <property type="match status" value="1"/>
</dbReference>
<evidence type="ECO:0000256" key="3">
    <source>
        <dbReference type="ARBA" id="ARBA00022598"/>
    </source>
</evidence>
<reference evidence="16" key="2">
    <citation type="submission" date="2017-05" db="UniProtKB">
        <authorList>
            <consortium name="EnsemblMetazoa"/>
        </authorList>
    </citation>
    <scope>IDENTIFICATION</scope>
</reference>
<dbReference type="InterPro" id="IPR011035">
    <property type="entry name" value="Ribosomal_bL25/Gln-tRNA_synth"/>
</dbReference>
<proteinExistence type="inferred from homology"/>
<dbReference type="InterPro" id="IPR020058">
    <property type="entry name" value="Glu/Gln-tRNA-synth_Ib_cat-dom"/>
</dbReference>
<dbReference type="STRING" id="400682.A0A1X7VRZ0"/>
<protein>
    <recommendedName>
        <fullName evidence="2">glutamine--tRNA ligase</fullName>
        <ecNumber evidence="2">6.1.1.18</ecNumber>
    </recommendedName>
    <alternativeName>
        <fullName evidence="8">Glutaminyl-tRNA synthetase</fullName>
    </alternativeName>
</protein>
<dbReference type="PROSITE" id="PS00178">
    <property type="entry name" value="AA_TRNA_LIGASE_I"/>
    <property type="match status" value="1"/>
</dbReference>
<dbReference type="PRINTS" id="PR00987">
    <property type="entry name" value="TRNASYNTHGLU"/>
</dbReference>
<dbReference type="FunFam" id="1.10.10.2420:FF:000001">
    <property type="entry name" value="Glutamine--tRNA ligase cytoplasmic"/>
    <property type="match status" value="1"/>
</dbReference>
<feature type="domain" description="tRNA synthetases class I (E and Q) anti-codon binding" evidence="15">
    <location>
        <begin position="668"/>
        <end position="739"/>
    </location>
</feature>
<evidence type="ECO:0000256" key="9">
    <source>
        <dbReference type="ARBA" id="ARBA00048270"/>
    </source>
</evidence>
<evidence type="ECO:0000256" key="8">
    <source>
        <dbReference type="ARBA" id="ARBA00030466"/>
    </source>
</evidence>
<dbReference type="FunFam" id="2.40.240.10:FF:000006">
    <property type="entry name" value="Putative glutamine--tRNA ligase"/>
    <property type="match status" value="1"/>
</dbReference>
<evidence type="ECO:0000259" key="14">
    <source>
        <dbReference type="Pfam" id="PF04558"/>
    </source>
</evidence>
<dbReference type="Gene3D" id="2.40.240.10">
    <property type="entry name" value="Ribosomal Protein L25, Chain P"/>
    <property type="match status" value="2"/>
</dbReference>
<dbReference type="SUPFAM" id="SSF50715">
    <property type="entry name" value="Ribosomal protein L25-like"/>
    <property type="match status" value="1"/>
</dbReference>
<dbReference type="EC" id="6.1.1.18" evidence="2"/>
<evidence type="ECO:0000259" key="12">
    <source>
        <dbReference type="Pfam" id="PF03950"/>
    </source>
</evidence>
<dbReference type="GO" id="GO:0005524">
    <property type="term" value="F:ATP binding"/>
    <property type="evidence" value="ECO:0007669"/>
    <property type="project" value="UniProtKB-KW"/>
</dbReference>
<dbReference type="GO" id="GO:0004819">
    <property type="term" value="F:glutamine-tRNA ligase activity"/>
    <property type="evidence" value="ECO:0007669"/>
    <property type="project" value="UniProtKB-EC"/>
</dbReference>
<dbReference type="Gene3D" id="1.10.10.2420">
    <property type="match status" value="1"/>
</dbReference>
<dbReference type="Pfam" id="PF04557">
    <property type="entry name" value="tRNA_synt_1c_R2"/>
    <property type="match status" value="1"/>
</dbReference>
<dbReference type="Proteomes" id="UP000007879">
    <property type="component" value="Unassembled WGS sequence"/>
</dbReference>
<organism evidence="16">
    <name type="scientific">Amphimedon queenslandica</name>
    <name type="common">Sponge</name>
    <dbReference type="NCBI Taxonomy" id="400682"/>
    <lineage>
        <taxon>Eukaryota</taxon>
        <taxon>Metazoa</taxon>
        <taxon>Porifera</taxon>
        <taxon>Demospongiae</taxon>
        <taxon>Heteroscleromorpha</taxon>
        <taxon>Haplosclerida</taxon>
        <taxon>Niphatidae</taxon>
        <taxon>Amphimedon</taxon>
    </lineage>
</organism>
<keyword evidence="6 10" id="KW-0648">Protein biosynthesis</keyword>
<evidence type="ECO:0000259" key="11">
    <source>
        <dbReference type="Pfam" id="PF00749"/>
    </source>
</evidence>
<keyword evidence="7 10" id="KW-0030">Aminoacyl-tRNA synthetase</keyword>
<evidence type="ECO:0000313" key="17">
    <source>
        <dbReference type="Proteomes" id="UP000007879"/>
    </source>
</evidence>
<dbReference type="Pfam" id="PF03950">
    <property type="entry name" value="tRNA-synt_1c_C"/>
    <property type="match status" value="1"/>
</dbReference>
<dbReference type="InterPro" id="IPR050132">
    <property type="entry name" value="Gln/Glu-tRNA_Ligase"/>
</dbReference>
<dbReference type="GO" id="GO:0006425">
    <property type="term" value="P:glutaminyl-tRNA aminoacylation"/>
    <property type="evidence" value="ECO:0007669"/>
    <property type="project" value="InterPro"/>
</dbReference>
<accession>A0A1X7VRZ0</accession>
<feature type="domain" description="Glutamyl/glutaminyl-tRNA synthetase class Ib anti-codon binding" evidence="12">
    <location>
        <begin position="556"/>
        <end position="655"/>
    </location>
</feature>
<dbReference type="InterPro" id="IPR000924">
    <property type="entry name" value="Glu/Gln-tRNA-synth"/>
</dbReference>
<evidence type="ECO:0000259" key="15">
    <source>
        <dbReference type="Pfam" id="PF20974"/>
    </source>
</evidence>
<dbReference type="InParanoid" id="A0A1X7VRZ0"/>
<feature type="domain" description="Glutamyl/glutaminyl-tRNA synthetase class Ib catalytic" evidence="11">
    <location>
        <begin position="254"/>
        <end position="553"/>
    </location>
</feature>
<dbReference type="InterPro" id="IPR004514">
    <property type="entry name" value="Gln-tRNA-synth"/>
</dbReference>
<dbReference type="InterPro" id="IPR001412">
    <property type="entry name" value="aa-tRNA-synth_I_CS"/>
</dbReference>
<dbReference type="SUPFAM" id="SSF52374">
    <property type="entry name" value="Nucleotidylyl transferase"/>
    <property type="match status" value="1"/>
</dbReference>
<dbReference type="InterPro" id="IPR020059">
    <property type="entry name" value="Glu/Gln-tRNA-synth_Ib_codon-bd"/>
</dbReference>
<evidence type="ECO:0000256" key="10">
    <source>
        <dbReference type="RuleBase" id="RU363037"/>
    </source>
</evidence>
<dbReference type="Pfam" id="PF00749">
    <property type="entry name" value="tRNA-synt_1c"/>
    <property type="match status" value="1"/>
</dbReference>
<dbReference type="InterPro" id="IPR014729">
    <property type="entry name" value="Rossmann-like_a/b/a_fold"/>
</dbReference>
<dbReference type="eggNOG" id="KOG1148">
    <property type="taxonomic scope" value="Eukaryota"/>
</dbReference>
<dbReference type="AlphaFoldDB" id="A0A1X7VRZ0"/>
<evidence type="ECO:0000256" key="6">
    <source>
        <dbReference type="ARBA" id="ARBA00022917"/>
    </source>
</evidence>
<gene>
    <name evidence="16" type="primary">100638072</name>
</gene>
<dbReference type="InterPro" id="IPR049437">
    <property type="entry name" value="tRNA-synt_1c_C2"/>
</dbReference>
<dbReference type="InterPro" id="IPR042559">
    <property type="entry name" value="Gln-tRNA-synth_Ib_RNA-bd_N_2"/>
</dbReference>